<dbReference type="Pfam" id="PF02518">
    <property type="entry name" value="HATPase_c"/>
    <property type="match status" value="1"/>
</dbReference>
<evidence type="ECO:0000313" key="7">
    <source>
        <dbReference type="Proteomes" id="UP000002171"/>
    </source>
</evidence>
<feature type="domain" description="Histidine kinase" evidence="5">
    <location>
        <begin position="69"/>
        <end position="312"/>
    </location>
</feature>
<dbReference type="Gene3D" id="1.10.287.130">
    <property type="match status" value="1"/>
</dbReference>
<dbReference type="EMBL" id="AAOW01000011">
    <property type="protein sequence ID" value="EAR60996.1"/>
    <property type="molecule type" value="Genomic_DNA"/>
</dbReference>
<keyword evidence="6" id="KW-0808">Transferase</keyword>
<reference evidence="6 7" key="1">
    <citation type="submission" date="2006-02" db="EMBL/GenBank/DDBJ databases">
        <authorList>
            <person name="Pinhassi J."/>
            <person name="Pedros-Alio C."/>
            <person name="Ferriera S."/>
            <person name="Johnson J."/>
            <person name="Kravitz S."/>
            <person name="Halpern A."/>
            <person name="Remington K."/>
            <person name="Beeson K."/>
            <person name="Tran B."/>
            <person name="Rogers Y.-H."/>
            <person name="Friedman R."/>
            <person name="Venter J.C."/>
        </authorList>
    </citation>
    <scope>NUCLEOTIDE SEQUENCE [LARGE SCALE GENOMIC DNA]</scope>
    <source>
        <strain evidence="6 7">MED92</strain>
    </source>
</reference>
<evidence type="ECO:0000259" key="5">
    <source>
        <dbReference type="PROSITE" id="PS50109"/>
    </source>
</evidence>
<dbReference type="Gene3D" id="3.30.565.10">
    <property type="entry name" value="Histidine kinase-like ATPase, C-terminal domain"/>
    <property type="match status" value="1"/>
</dbReference>
<dbReference type="CDD" id="cd00082">
    <property type="entry name" value="HisKA"/>
    <property type="match status" value="1"/>
</dbReference>
<gene>
    <name evidence="6" type="ORF">MED92_01264</name>
</gene>
<dbReference type="GO" id="GO:0000155">
    <property type="term" value="F:phosphorelay sensor kinase activity"/>
    <property type="evidence" value="ECO:0007669"/>
    <property type="project" value="InterPro"/>
</dbReference>
<dbReference type="InterPro" id="IPR036890">
    <property type="entry name" value="HATPase_C_sf"/>
</dbReference>
<evidence type="ECO:0000313" key="6">
    <source>
        <dbReference type="EMBL" id="EAR60996.1"/>
    </source>
</evidence>
<dbReference type="SUPFAM" id="SSF47384">
    <property type="entry name" value="Homodimeric domain of signal transducing histidine kinase"/>
    <property type="match status" value="1"/>
</dbReference>
<evidence type="ECO:0000256" key="1">
    <source>
        <dbReference type="ARBA" id="ARBA00000085"/>
    </source>
</evidence>
<dbReference type="InterPro" id="IPR036097">
    <property type="entry name" value="HisK_dim/P_sf"/>
</dbReference>
<evidence type="ECO:0000256" key="4">
    <source>
        <dbReference type="SAM" id="Coils"/>
    </source>
</evidence>
<dbReference type="SUPFAM" id="SSF55874">
    <property type="entry name" value="ATPase domain of HSP90 chaperone/DNA topoisomerase II/histidine kinase"/>
    <property type="match status" value="1"/>
</dbReference>
<keyword evidence="7" id="KW-1185">Reference proteome</keyword>
<dbReference type="InterPro" id="IPR004358">
    <property type="entry name" value="Sig_transdc_His_kin-like_C"/>
</dbReference>
<keyword evidence="6" id="KW-0418">Kinase</keyword>
<dbReference type="InterPro" id="IPR003594">
    <property type="entry name" value="HATPase_dom"/>
</dbReference>
<dbReference type="PANTHER" id="PTHR43065:SF50">
    <property type="entry name" value="HISTIDINE KINASE"/>
    <property type="match status" value="1"/>
</dbReference>
<evidence type="ECO:0000256" key="2">
    <source>
        <dbReference type="ARBA" id="ARBA00012438"/>
    </source>
</evidence>
<dbReference type="RefSeq" id="WP_007022272.1">
    <property type="nucleotide sequence ID" value="NZ_CH724127.1"/>
</dbReference>
<protein>
    <recommendedName>
        <fullName evidence="2">histidine kinase</fullName>
        <ecNumber evidence="2">2.7.13.3</ecNumber>
    </recommendedName>
</protein>
<dbReference type="InterPro" id="IPR003661">
    <property type="entry name" value="HisK_dim/P_dom"/>
</dbReference>
<organism evidence="6 7">
    <name type="scientific">Neptuniibacter caesariensis</name>
    <dbReference type="NCBI Taxonomy" id="207954"/>
    <lineage>
        <taxon>Bacteria</taxon>
        <taxon>Pseudomonadati</taxon>
        <taxon>Pseudomonadota</taxon>
        <taxon>Gammaproteobacteria</taxon>
        <taxon>Oceanospirillales</taxon>
        <taxon>Oceanospirillaceae</taxon>
        <taxon>Neptuniibacter</taxon>
    </lineage>
</organism>
<dbReference type="AlphaFoldDB" id="A0A7U8C6X6"/>
<name>A0A7U8C6X6_NEPCE</name>
<evidence type="ECO:0000256" key="3">
    <source>
        <dbReference type="ARBA" id="ARBA00022553"/>
    </source>
</evidence>
<dbReference type="PRINTS" id="PR00344">
    <property type="entry name" value="BCTRLSENSOR"/>
</dbReference>
<keyword evidence="4" id="KW-0175">Coiled coil</keyword>
<dbReference type="Proteomes" id="UP000002171">
    <property type="component" value="Unassembled WGS sequence"/>
</dbReference>
<feature type="coiled-coil region" evidence="4">
    <location>
        <begin position="12"/>
        <end position="50"/>
    </location>
</feature>
<comment type="caution">
    <text evidence="6">The sequence shown here is derived from an EMBL/GenBank/DDBJ whole genome shotgun (WGS) entry which is preliminary data.</text>
</comment>
<dbReference type="PROSITE" id="PS50109">
    <property type="entry name" value="HIS_KIN"/>
    <property type="match status" value="1"/>
</dbReference>
<dbReference type="InterPro" id="IPR005467">
    <property type="entry name" value="His_kinase_dom"/>
</dbReference>
<dbReference type="EC" id="2.7.13.3" evidence="2"/>
<sequence length="312" mass="34992">MEDDNNPYKSAYERERKARLKAEQLLEDKARELYSKNVRLEESYSQLKKQQTIILNNEKLATLGTLSAGIAHEINNPLAFVKSNVESLLQYQSAYSSLIALIKELTPHLPEEDQTRLTKLFAVEDLDYIEEDLPELMTDTMDGLSRVKDIIQNLRSFSRTQSSDRELSDLNAGIQTTLKLLNSELKNSVTLNLELSPLPEIECNLNELNQVILNLLINAKHATHDVTHPTITLKSESDSQYIRITISDNGCGMNQETLNDIFVPFFTTKPVGKGTGMGLAIAHSIIQDHKGDIHVDSTPGQGTTFTIKLPLN</sequence>
<accession>A0A7U8C6X6</accession>
<dbReference type="PANTHER" id="PTHR43065">
    <property type="entry name" value="SENSOR HISTIDINE KINASE"/>
    <property type="match status" value="1"/>
</dbReference>
<comment type="catalytic activity">
    <reaction evidence="1">
        <text>ATP + protein L-histidine = ADP + protein N-phospho-L-histidine.</text>
        <dbReference type="EC" id="2.7.13.3"/>
    </reaction>
</comment>
<keyword evidence="3" id="KW-0597">Phosphoprotein</keyword>
<proteinExistence type="predicted"/>
<dbReference type="SMART" id="SM00387">
    <property type="entry name" value="HATPase_c"/>
    <property type="match status" value="1"/>
</dbReference>
<dbReference type="SMART" id="SM00388">
    <property type="entry name" value="HisKA"/>
    <property type="match status" value="1"/>
</dbReference>